<gene>
    <name evidence="3" type="ORF">AQJ54_03920</name>
</gene>
<evidence type="ECO:0000256" key="1">
    <source>
        <dbReference type="SAM" id="MobiDB-lite"/>
    </source>
</evidence>
<evidence type="ECO:0000313" key="4">
    <source>
        <dbReference type="Proteomes" id="UP000054375"/>
    </source>
</evidence>
<sequence length="159" mass="15847">MRRTTHRTTLALAALTLLAGAGCGTQAGSDGGGAATVSPPPPSSASPSPSSSPGCTSVPELGASDSGARVCLAVGDTVRLSLDGTKSRPWSPVTVEGTGLEPVNSGFVLQPGDANAAYRAVSAGQVRLRSSRPLCATETGKVSCKGIQEWWVTVVIAGA</sequence>
<organism evidence="3 4">
    <name type="scientific">Streptomyces griseorubiginosus</name>
    <dbReference type="NCBI Taxonomy" id="67304"/>
    <lineage>
        <taxon>Bacteria</taxon>
        <taxon>Bacillati</taxon>
        <taxon>Actinomycetota</taxon>
        <taxon>Actinomycetes</taxon>
        <taxon>Kitasatosporales</taxon>
        <taxon>Streptomycetaceae</taxon>
        <taxon>Streptomyces</taxon>
    </lineage>
</organism>
<accession>A0A101SCU4</accession>
<evidence type="ECO:0008006" key="5">
    <source>
        <dbReference type="Google" id="ProtNLM"/>
    </source>
</evidence>
<keyword evidence="4" id="KW-1185">Reference proteome</keyword>
<proteinExistence type="predicted"/>
<dbReference type="RefSeq" id="WP_062233901.1">
    <property type="nucleotide sequence ID" value="NZ_JBEOZZ010000010.1"/>
</dbReference>
<feature type="region of interest" description="Disordered" evidence="1">
    <location>
        <begin position="28"/>
        <end position="61"/>
    </location>
</feature>
<feature type="chain" id="PRO_5039331175" description="Secreted protein" evidence="2">
    <location>
        <begin position="28"/>
        <end position="159"/>
    </location>
</feature>
<keyword evidence="2" id="KW-0732">Signal</keyword>
<dbReference type="PROSITE" id="PS51257">
    <property type="entry name" value="PROKAR_LIPOPROTEIN"/>
    <property type="match status" value="1"/>
</dbReference>
<evidence type="ECO:0000313" key="3">
    <source>
        <dbReference type="EMBL" id="KUN71907.1"/>
    </source>
</evidence>
<reference evidence="3 4" key="1">
    <citation type="submission" date="2015-10" db="EMBL/GenBank/DDBJ databases">
        <title>Draft genome sequence of Streptomyces griseorubiginosus DSM 40469, type strain for the species Streptomyces griseorubiginosus.</title>
        <authorList>
            <person name="Ruckert C."/>
            <person name="Winkler A."/>
            <person name="Kalinowski J."/>
            <person name="Kampfer P."/>
            <person name="Glaeser S."/>
        </authorList>
    </citation>
    <scope>NUCLEOTIDE SEQUENCE [LARGE SCALE GENOMIC DNA]</scope>
    <source>
        <strain evidence="3 4">DSM 40469</strain>
    </source>
</reference>
<protein>
    <recommendedName>
        <fullName evidence="5">Secreted protein</fullName>
    </recommendedName>
</protein>
<name>A0A101SCU4_9ACTN</name>
<dbReference type="AlphaFoldDB" id="A0A101SCU4"/>
<dbReference type="Proteomes" id="UP000054375">
    <property type="component" value="Unassembled WGS sequence"/>
</dbReference>
<feature type="signal peptide" evidence="2">
    <location>
        <begin position="1"/>
        <end position="27"/>
    </location>
</feature>
<comment type="caution">
    <text evidence="3">The sequence shown here is derived from an EMBL/GenBank/DDBJ whole genome shotgun (WGS) entry which is preliminary data.</text>
</comment>
<evidence type="ECO:0000256" key="2">
    <source>
        <dbReference type="SAM" id="SignalP"/>
    </source>
</evidence>
<dbReference type="EMBL" id="LMWV01000002">
    <property type="protein sequence ID" value="KUN71907.1"/>
    <property type="molecule type" value="Genomic_DNA"/>
</dbReference>